<dbReference type="Proteomes" id="UP000256257">
    <property type="component" value="Unassembled WGS sequence"/>
</dbReference>
<evidence type="ECO:0000313" key="1">
    <source>
        <dbReference type="EMBL" id="REC43496.1"/>
    </source>
</evidence>
<dbReference type="InterPro" id="IPR012657">
    <property type="entry name" value="23S_rRNA-intervening_sequence"/>
</dbReference>
<dbReference type="RefSeq" id="WP_115929922.1">
    <property type="nucleotide sequence ID" value="NZ_QNVV01000023.1"/>
</dbReference>
<dbReference type="OrthoDB" id="9811959at2"/>
<dbReference type="Gene3D" id="1.20.1440.60">
    <property type="entry name" value="23S rRNA-intervening sequence"/>
    <property type="match status" value="1"/>
</dbReference>
<protein>
    <submittedName>
        <fullName evidence="1">Four helix bundle protein</fullName>
    </submittedName>
</protein>
<name>A0A3D9ARF5_9FLAO</name>
<dbReference type="NCBIfam" id="TIGR02436">
    <property type="entry name" value="four helix bundle protein"/>
    <property type="match status" value="1"/>
</dbReference>
<dbReference type="InterPro" id="IPR036583">
    <property type="entry name" value="23S_rRNA_IVS_sf"/>
</dbReference>
<comment type="caution">
    <text evidence="1">The sequence shown here is derived from an EMBL/GenBank/DDBJ whole genome shotgun (WGS) entry which is preliminary data.</text>
</comment>
<dbReference type="EMBL" id="QNVV01000023">
    <property type="protein sequence ID" value="REC43496.1"/>
    <property type="molecule type" value="Genomic_DNA"/>
</dbReference>
<keyword evidence="2" id="KW-1185">Reference proteome</keyword>
<dbReference type="SUPFAM" id="SSF158446">
    <property type="entry name" value="IVS-encoded protein-like"/>
    <property type="match status" value="1"/>
</dbReference>
<sequence length="123" mass="14441">MSYEKLDIYNIAFELFIETHKLSLKLPNYELYELGSQLRRSADSIVTNIAEGYGRNSYKGDFIRFLTYSQASCDETVCHLSKITRLYPELNSNSDFKEKSEQYKLLGGKINNFIKYVQLNWRT</sequence>
<gene>
    <name evidence="1" type="ORF">DRF67_19210</name>
</gene>
<reference evidence="1 2" key="1">
    <citation type="submission" date="2018-06" db="EMBL/GenBank/DDBJ databases">
        <title>Novel Chryseobacterium species.</title>
        <authorList>
            <person name="Newman J."/>
            <person name="Hugo C."/>
            <person name="Oosthuizen L."/>
            <person name="Charimba G."/>
        </authorList>
    </citation>
    <scope>NUCLEOTIDE SEQUENCE [LARGE SCALE GENOMIC DNA]</scope>
    <source>
        <strain evidence="1 2">7_F195</strain>
    </source>
</reference>
<evidence type="ECO:0000313" key="2">
    <source>
        <dbReference type="Proteomes" id="UP000256257"/>
    </source>
</evidence>
<dbReference type="PANTHER" id="PTHR38471:SF2">
    <property type="entry name" value="FOUR HELIX BUNDLE PROTEIN"/>
    <property type="match status" value="1"/>
</dbReference>
<organism evidence="1 2">
    <name type="scientific">Chryseobacterium pennipullorum</name>
    <dbReference type="NCBI Taxonomy" id="2258963"/>
    <lineage>
        <taxon>Bacteria</taxon>
        <taxon>Pseudomonadati</taxon>
        <taxon>Bacteroidota</taxon>
        <taxon>Flavobacteriia</taxon>
        <taxon>Flavobacteriales</taxon>
        <taxon>Weeksellaceae</taxon>
        <taxon>Chryseobacterium group</taxon>
        <taxon>Chryseobacterium</taxon>
    </lineage>
</organism>
<dbReference type="AlphaFoldDB" id="A0A3D9ARF5"/>
<dbReference type="PANTHER" id="PTHR38471">
    <property type="entry name" value="FOUR HELIX BUNDLE PROTEIN"/>
    <property type="match status" value="1"/>
</dbReference>
<dbReference type="Pfam" id="PF05635">
    <property type="entry name" value="23S_rRNA_IVP"/>
    <property type="match status" value="1"/>
</dbReference>
<accession>A0A3D9ARF5</accession>
<dbReference type="CDD" id="cd16377">
    <property type="entry name" value="23S_rRNA_IVP_like"/>
    <property type="match status" value="1"/>
</dbReference>
<proteinExistence type="predicted"/>